<protein>
    <recommendedName>
        <fullName evidence="3">THAP-type domain-containing protein</fullName>
    </recommendedName>
</protein>
<dbReference type="AlphaFoldDB" id="A0A9Q1CSL1"/>
<comment type="caution">
    <text evidence="1">The sequence shown here is derived from an EMBL/GenBank/DDBJ whole genome shotgun (WGS) entry which is preliminary data.</text>
</comment>
<evidence type="ECO:0000313" key="2">
    <source>
        <dbReference type="Proteomes" id="UP001152320"/>
    </source>
</evidence>
<dbReference type="Proteomes" id="UP001152320">
    <property type="component" value="Chromosome 1"/>
</dbReference>
<dbReference type="EMBL" id="JAIZAY010000001">
    <property type="protein sequence ID" value="KAJ8050643.1"/>
    <property type="molecule type" value="Genomic_DNA"/>
</dbReference>
<reference evidence="1" key="1">
    <citation type="submission" date="2021-10" db="EMBL/GenBank/DDBJ databases">
        <title>Tropical sea cucumber genome reveals ecological adaptation and Cuvierian tubules defense mechanism.</title>
        <authorList>
            <person name="Chen T."/>
        </authorList>
    </citation>
    <scope>NUCLEOTIDE SEQUENCE</scope>
    <source>
        <strain evidence="1">Nanhai2018</strain>
        <tissue evidence="1">Muscle</tissue>
    </source>
</reference>
<proteinExistence type="predicted"/>
<dbReference type="OrthoDB" id="5985433at2759"/>
<organism evidence="1 2">
    <name type="scientific">Holothuria leucospilota</name>
    <name type="common">Black long sea cucumber</name>
    <name type="synonym">Mertensiothuria leucospilota</name>
    <dbReference type="NCBI Taxonomy" id="206669"/>
    <lineage>
        <taxon>Eukaryota</taxon>
        <taxon>Metazoa</taxon>
        <taxon>Echinodermata</taxon>
        <taxon>Eleutherozoa</taxon>
        <taxon>Echinozoa</taxon>
        <taxon>Holothuroidea</taxon>
        <taxon>Aspidochirotacea</taxon>
        <taxon>Aspidochirotida</taxon>
        <taxon>Holothuriidae</taxon>
        <taxon>Holothuria</taxon>
    </lineage>
</organism>
<evidence type="ECO:0000313" key="1">
    <source>
        <dbReference type="EMBL" id="KAJ8050643.1"/>
    </source>
</evidence>
<gene>
    <name evidence="1" type="ORF">HOLleu_03927</name>
</gene>
<accession>A0A9Q1CSL1</accession>
<sequence>MEIKLHKCKKPKHKNWTQLFKSANFTVTANTRVCRNHFKYGQPYDADPHPTLYLKCYIHDYKPRR</sequence>
<keyword evidence="2" id="KW-1185">Reference proteome</keyword>
<name>A0A9Q1CSL1_HOLLE</name>
<evidence type="ECO:0008006" key="3">
    <source>
        <dbReference type="Google" id="ProtNLM"/>
    </source>
</evidence>